<dbReference type="EMBL" id="JBHSED010000035">
    <property type="protein sequence ID" value="MFC4304896.1"/>
    <property type="molecule type" value="Genomic_DNA"/>
</dbReference>
<evidence type="ECO:0000313" key="3">
    <source>
        <dbReference type="Proteomes" id="UP001595755"/>
    </source>
</evidence>
<feature type="transmembrane region" description="Helical" evidence="1">
    <location>
        <begin position="20"/>
        <end position="37"/>
    </location>
</feature>
<comment type="caution">
    <text evidence="2">The sequence shown here is derived from an EMBL/GenBank/DDBJ whole genome shotgun (WGS) entry which is preliminary data.</text>
</comment>
<keyword evidence="3" id="KW-1185">Reference proteome</keyword>
<dbReference type="RefSeq" id="WP_204605619.1">
    <property type="nucleotide sequence ID" value="NZ_JBHSED010000035.1"/>
</dbReference>
<reference evidence="3" key="1">
    <citation type="journal article" date="2019" name="Int. J. Syst. Evol. Microbiol.">
        <title>The Global Catalogue of Microorganisms (GCM) 10K type strain sequencing project: providing services to taxonomists for standard genome sequencing and annotation.</title>
        <authorList>
            <consortium name="The Broad Institute Genomics Platform"/>
            <consortium name="The Broad Institute Genome Sequencing Center for Infectious Disease"/>
            <person name="Wu L."/>
            <person name="Ma J."/>
        </authorList>
    </citation>
    <scope>NUCLEOTIDE SEQUENCE [LARGE SCALE GENOMIC DNA]</scope>
    <source>
        <strain evidence="3">CGMCC 4.1641</strain>
    </source>
</reference>
<sequence length="210" mass="22754">MTGQTLRMLGWYNLKLTAHVSWPLSAALLAVAPLFMSPELMDRGYVAGIGELLVSLIGLMVFPHLALLENGGIGETLYAKKVRHSPVFLFRWLVTIVYAFGVIAAFLACLHWRGAGFDLAPMIAGVTMTAVAIGTCGMTVALLLRSPSAGYIAGFAWYLLDFTTKGKLTGPFYLFGLLKSDWDPDKWLLAGLSLALAALCAFLLPRGRLD</sequence>
<accession>A0ABV8SC85</accession>
<feature type="transmembrane region" description="Helical" evidence="1">
    <location>
        <begin position="88"/>
        <end position="110"/>
    </location>
</feature>
<dbReference type="Proteomes" id="UP001595755">
    <property type="component" value="Unassembled WGS sequence"/>
</dbReference>
<organism evidence="2 3">
    <name type="scientific">Cohnella boryungensis</name>
    <dbReference type="NCBI Taxonomy" id="768479"/>
    <lineage>
        <taxon>Bacteria</taxon>
        <taxon>Bacillati</taxon>
        <taxon>Bacillota</taxon>
        <taxon>Bacilli</taxon>
        <taxon>Bacillales</taxon>
        <taxon>Paenibacillaceae</taxon>
        <taxon>Cohnella</taxon>
    </lineage>
</organism>
<protein>
    <recommendedName>
        <fullName evidence="4">ABC transporter permease</fullName>
    </recommendedName>
</protein>
<name>A0ABV8SC85_9BACL</name>
<feature type="transmembrane region" description="Helical" evidence="1">
    <location>
        <begin position="187"/>
        <end position="204"/>
    </location>
</feature>
<evidence type="ECO:0000313" key="2">
    <source>
        <dbReference type="EMBL" id="MFC4304896.1"/>
    </source>
</evidence>
<keyword evidence="1" id="KW-0472">Membrane</keyword>
<feature type="transmembrane region" description="Helical" evidence="1">
    <location>
        <begin position="122"/>
        <end position="144"/>
    </location>
</feature>
<evidence type="ECO:0000256" key="1">
    <source>
        <dbReference type="SAM" id="Phobius"/>
    </source>
</evidence>
<proteinExistence type="predicted"/>
<keyword evidence="1" id="KW-1133">Transmembrane helix</keyword>
<gene>
    <name evidence="2" type="ORF">ACFO1S_15810</name>
</gene>
<feature type="transmembrane region" description="Helical" evidence="1">
    <location>
        <begin position="44"/>
        <end position="68"/>
    </location>
</feature>
<keyword evidence="1" id="KW-0812">Transmembrane</keyword>
<evidence type="ECO:0008006" key="4">
    <source>
        <dbReference type="Google" id="ProtNLM"/>
    </source>
</evidence>